<dbReference type="Pfam" id="PF03445">
    <property type="entry name" value="DUF294"/>
    <property type="match status" value="1"/>
</dbReference>
<dbReference type="InterPro" id="IPR046342">
    <property type="entry name" value="CBS_dom_sf"/>
</dbReference>
<evidence type="ECO:0000313" key="8">
    <source>
        <dbReference type="Proteomes" id="UP000033187"/>
    </source>
</evidence>
<dbReference type="NCBIfam" id="TIGR00573">
    <property type="entry name" value="dnaq"/>
    <property type="match status" value="1"/>
</dbReference>
<accession>A0A0D6JEK6</accession>
<dbReference type="CDD" id="cd06127">
    <property type="entry name" value="DEDDh"/>
    <property type="match status" value="1"/>
</dbReference>
<dbReference type="PROSITE" id="PS51371">
    <property type="entry name" value="CBS"/>
    <property type="match status" value="2"/>
</dbReference>
<dbReference type="GO" id="GO:0003887">
    <property type="term" value="F:DNA-directed DNA polymerase activity"/>
    <property type="evidence" value="ECO:0007669"/>
    <property type="project" value="UniProtKB-EC"/>
</dbReference>
<comment type="function">
    <text evidence="2">DNA polymerase III is a complex, multichain enzyme responsible for most of the replicative synthesis in bacteria. The epsilon subunit contain the editing function and is a proofreading 3'-5' exonuclease.</text>
</comment>
<dbReference type="KEGG" id="fil:BN1229_v1_1869"/>
<feature type="domain" description="CBS" evidence="6">
    <location>
        <begin position="314"/>
        <end position="371"/>
    </location>
</feature>
<dbReference type="GO" id="GO:0005829">
    <property type="term" value="C:cytosol"/>
    <property type="evidence" value="ECO:0007669"/>
    <property type="project" value="TreeGrafter"/>
</dbReference>
<dbReference type="SMART" id="SM00116">
    <property type="entry name" value="CBS"/>
    <property type="match status" value="2"/>
</dbReference>
<dbReference type="FunFam" id="3.30.420.10:FF:000045">
    <property type="entry name" value="3'-5' exonuclease DinG"/>
    <property type="match status" value="1"/>
</dbReference>
<reference evidence="8" key="1">
    <citation type="submission" date="2015-02" db="EMBL/GenBank/DDBJ databases">
        <authorList>
            <person name="Chooi Y.-H."/>
        </authorList>
    </citation>
    <scope>NUCLEOTIDE SEQUENCE [LARGE SCALE GENOMIC DNA]</scope>
    <source>
        <strain evidence="8">strain Y</strain>
    </source>
</reference>
<dbReference type="Pfam" id="PF00929">
    <property type="entry name" value="RNase_T"/>
    <property type="match status" value="1"/>
</dbReference>
<dbReference type="InterPro" id="IPR005105">
    <property type="entry name" value="GlnD_Uridyltrans_N"/>
</dbReference>
<dbReference type="GO" id="GO:0045004">
    <property type="term" value="P:DNA replication proofreading"/>
    <property type="evidence" value="ECO:0007669"/>
    <property type="project" value="TreeGrafter"/>
</dbReference>
<dbReference type="PANTHER" id="PTHR30231:SF41">
    <property type="entry name" value="DNA POLYMERASE III SUBUNIT EPSILON"/>
    <property type="match status" value="1"/>
</dbReference>
<dbReference type="EMBL" id="LN829119">
    <property type="protein sequence ID" value="CPR18799.1"/>
    <property type="molecule type" value="Genomic_DNA"/>
</dbReference>
<comment type="subunit">
    <text evidence="3">DNA polymerase III contains a core (composed of alpha, epsilon and theta chains) that associates with a tau subunit. This core dimerizes to form the POLIII' complex. PolIII' associates with the gamma complex (composed of gamma, delta, delta', psi and chi chains) and with the beta chain to form the complete DNA polymerase III complex.</text>
</comment>
<dbReference type="InterPro" id="IPR036397">
    <property type="entry name" value="RNaseH_sf"/>
</dbReference>
<evidence type="ECO:0000313" key="7">
    <source>
        <dbReference type="EMBL" id="CPR18799.1"/>
    </source>
</evidence>
<dbReference type="InterPro" id="IPR000644">
    <property type="entry name" value="CBS_dom"/>
</dbReference>
<dbReference type="RefSeq" id="WP_046477994.1">
    <property type="nucleotide sequence ID" value="NZ_LN829118.1"/>
</dbReference>
<dbReference type="Gene3D" id="3.10.580.10">
    <property type="entry name" value="CBS-domain"/>
    <property type="match status" value="1"/>
</dbReference>
<dbReference type="AlphaFoldDB" id="A0A0D6JEK6"/>
<evidence type="ECO:0000256" key="3">
    <source>
        <dbReference type="ARBA" id="ARBA00026073"/>
    </source>
</evidence>
<evidence type="ECO:0000256" key="4">
    <source>
        <dbReference type="ARBA" id="ARBA00049244"/>
    </source>
</evidence>
<dbReference type="OrthoDB" id="9808528at2"/>
<dbReference type="GO" id="GO:0008773">
    <property type="term" value="F:[protein-PII] uridylyltransferase activity"/>
    <property type="evidence" value="ECO:0007669"/>
    <property type="project" value="InterPro"/>
</dbReference>
<dbReference type="Proteomes" id="UP000033187">
    <property type="component" value="Chromosome 1"/>
</dbReference>
<evidence type="ECO:0000259" key="6">
    <source>
        <dbReference type="PROSITE" id="PS51371"/>
    </source>
</evidence>
<keyword evidence="8" id="KW-1185">Reference proteome</keyword>
<dbReference type="InterPro" id="IPR018821">
    <property type="entry name" value="DUF294_put_nucleoTrafse_sb-bd"/>
</dbReference>
<dbReference type="Pfam" id="PF00571">
    <property type="entry name" value="CBS"/>
    <property type="match status" value="2"/>
</dbReference>
<comment type="catalytic activity">
    <reaction evidence="4">
        <text>DNA(n) + a 2'-deoxyribonucleoside 5'-triphosphate = DNA(n+1) + diphosphate</text>
        <dbReference type="Rhea" id="RHEA:22508"/>
        <dbReference type="Rhea" id="RHEA-COMP:17339"/>
        <dbReference type="Rhea" id="RHEA-COMP:17340"/>
        <dbReference type="ChEBI" id="CHEBI:33019"/>
        <dbReference type="ChEBI" id="CHEBI:61560"/>
        <dbReference type="ChEBI" id="CHEBI:173112"/>
        <dbReference type="EC" id="2.7.7.7"/>
    </reaction>
</comment>
<dbReference type="SUPFAM" id="SSF54631">
    <property type="entry name" value="CBS-domain pair"/>
    <property type="match status" value="1"/>
</dbReference>
<proteinExistence type="predicted"/>
<dbReference type="SUPFAM" id="SSF53098">
    <property type="entry name" value="Ribonuclease H-like"/>
    <property type="match status" value="1"/>
</dbReference>
<dbReference type="GO" id="GO:0008408">
    <property type="term" value="F:3'-5' exonuclease activity"/>
    <property type="evidence" value="ECO:0007669"/>
    <property type="project" value="TreeGrafter"/>
</dbReference>
<dbReference type="EC" id="2.7.7.7" evidence="1"/>
<sequence>MTETSYCTPLVGLDAVVLDIEATGLDSTTARIVQIGAIKVHGGVIDKYRCFNRLVNPDIPIPPSSTTIHGIADADVATAAPFKDVWPELRDFIGTSILVGHATAYDLAVLQRECQLAGIEWRPRHALDIRTLAQIAAPTLAGHSLDSLCAWLDIKIEGRHTALGDATATARAFLALLPLLRAKNVRTLAEAEAATRHAIERDAQAAGGLMATFEDAPTGKATDEPDDKVQGPLMRTDTYPYRHCVYEVMGMPPVRVSPNDTMHEVSRTLINRKVSSAFVEIGDGRHGIVTERDIMRAIASRGADALARPVADIMNTPLQSISDQAFLYRAIARMQRFGFRHLGVRNANGEIIGALTMRDLLRYRASSAIALGDEIDVANTVGELSQAWAKLPVIAKELIAEDVRAFTIANVISSELRVLTRRASQLAEARMKDAGHGAPPVPYAVLVLGSAGRGESLLAADQDNAIIFNSGEPGGPEDRWFEKLGRHLSDILDEVGVPYCKGGVMARNAAWRMSFADWKGMIESWVRRQRPKDLLNVDIFFDGIPVFGDVALGEAIWEHAYACGSQSTPFIKLLTEAARIPGGQAFTLFGGFRRDEKGRVDLKKVGLFPIITAARVLSIKYDARARSTPERFRKIAAKGAASPDAIERLLVAHETIIRSILEQQITDIADGVPPGNKVATARLDRAQRAALKAAVADVYIATDLVGEGRI</sequence>
<dbReference type="GO" id="GO:0003677">
    <property type="term" value="F:DNA binding"/>
    <property type="evidence" value="ECO:0007669"/>
    <property type="project" value="InterPro"/>
</dbReference>
<dbReference type="SMART" id="SM00479">
    <property type="entry name" value="EXOIII"/>
    <property type="match status" value="1"/>
</dbReference>
<name>A0A0D6JEK6_9HYPH</name>
<evidence type="ECO:0000256" key="2">
    <source>
        <dbReference type="ARBA" id="ARBA00025483"/>
    </source>
</evidence>
<organism evidence="7 8">
    <name type="scientific">Candidatus Filomicrobium marinum</name>
    <dbReference type="NCBI Taxonomy" id="1608628"/>
    <lineage>
        <taxon>Bacteria</taxon>
        <taxon>Pseudomonadati</taxon>
        <taxon>Pseudomonadota</taxon>
        <taxon>Alphaproteobacteria</taxon>
        <taxon>Hyphomicrobiales</taxon>
        <taxon>Hyphomicrobiaceae</taxon>
        <taxon>Filomicrobium</taxon>
    </lineage>
</organism>
<evidence type="ECO:0000256" key="5">
    <source>
        <dbReference type="PROSITE-ProRule" id="PRU00703"/>
    </source>
</evidence>
<dbReference type="InterPro" id="IPR013520">
    <property type="entry name" value="Ribonucl_H"/>
</dbReference>
<protein>
    <recommendedName>
        <fullName evidence="1">DNA-directed DNA polymerase</fullName>
        <ecNumber evidence="1">2.7.7.7</ecNumber>
    </recommendedName>
</protein>
<feature type="domain" description="CBS" evidence="6">
    <location>
        <begin position="249"/>
        <end position="306"/>
    </location>
</feature>
<dbReference type="Gene3D" id="3.30.420.10">
    <property type="entry name" value="Ribonuclease H-like superfamily/Ribonuclease H"/>
    <property type="match status" value="1"/>
</dbReference>
<evidence type="ECO:0000256" key="1">
    <source>
        <dbReference type="ARBA" id="ARBA00012417"/>
    </source>
</evidence>
<dbReference type="InterPro" id="IPR012337">
    <property type="entry name" value="RNaseH-like_sf"/>
</dbReference>
<gene>
    <name evidence="7" type="ORF">YBN1229_v1_1872</name>
</gene>
<dbReference type="CDD" id="cd05401">
    <property type="entry name" value="NT_GlnE_GlnD_like"/>
    <property type="match status" value="1"/>
</dbReference>
<dbReference type="InterPro" id="IPR006054">
    <property type="entry name" value="DnaQ"/>
</dbReference>
<dbReference type="KEGG" id="fiy:BN1229_v1_1872"/>
<dbReference type="Pfam" id="PF10335">
    <property type="entry name" value="DUF294_C"/>
    <property type="match status" value="1"/>
</dbReference>
<dbReference type="PANTHER" id="PTHR30231">
    <property type="entry name" value="DNA POLYMERASE III SUBUNIT EPSILON"/>
    <property type="match status" value="1"/>
</dbReference>
<keyword evidence="5" id="KW-0129">CBS domain</keyword>